<feature type="compositionally biased region" description="Low complexity" evidence="10">
    <location>
        <begin position="88"/>
        <end position="104"/>
    </location>
</feature>
<keyword evidence="13" id="KW-1185">Reference proteome</keyword>
<evidence type="ECO:0000256" key="8">
    <source>
        <dbReference type="ARBA" id="ARBA00022884"/>
    </source>
</evidence>
<dbReference type="SUPFAM" id="SSF56091">
    <property type="entry name" value="DNA ligase/mRNA capping enzyme, catalytic domain"/>
    <property type="match status" value="1"/>
</dbReference>
<feature type="region of interest" description="Disordered" evidence="10">
    <location>
        <begin position="88"/>
        <end position="131"/>
    </location>
</feature>
<evidence type="ECO:0000256" key="5">
    <source>
        <dbReference type="ARBA" id="ARBA00016034"/>
    </source>
</evidence>
<dbReference type="PANTHER" id="PTHR13403:SF6">
    <property type="entry name" value="SNURPORTIN-1"/>
    <property type="match status" value="1"/>
</dbReference>
<feature type="region of interest" description="Disordered" evidence="10">
    <location>
        <begin position="1"/>
        <end position="75"/>
    </location>
</feature>
<evidence type="ECO:0000256" key="3">
    <source>
        <dbReference type="ARBA" id="ARBA00004496"/>
    </source>
</evidence>
<feature type="domain" description="Snurportin-1 m3G cap-binding" evidence="11">
    <location>
        <begin position="165"/>
        <end position="275"/>
    </location>
</feature>
<dbReference type="Gene3D" id="3.30.470.30">
    <property type="entry name" value="DNA ligase/mRNA capping enzyme"/>
    <property type="match status" value="1"/>
</dbReference>
<evidence type="ECO:0000256" key="6">
    <source>
        <dbReference type="ARBA" id="ARBA00022448"/>
    </source>
</evidence>
<feature type="compositionally biased region" description="Basic and acidic residues" evidence="10">
    <location>
        <begin position="27"/>
        <end position="48"/>
    </location>
</feature>
<dbReference type="Pfam" id="PF21974">
    <property type="entry name" value="SPN1_m3Gcap_bd"/>
    <property type="match status" value="1"/>
</dbReference>
<comment type="caution">
    <text evidence="12">The sequence shown here is derived from an EMBL/GenBank/DDBJ whole genome shotgun (WGS) entry which is preliminary data.</text>
</comment>
<sequence>MFASGNRKATYKLPPSEVVNKSSSQQARREKALEDQKRRRAQRFDLSRQLDGFADLNLAGSDDEDEEERNTDGVRVVHGGIASYASSFEATPSEASTSASRPSALLETARAAGSTNTKKKKKKKRTARVGGGANQQWAEKCMYAELLEMNDADPWTQRQGCDDGLPEDLETAWVAVGPVPVGKRCLAIVRDSSGTGVEPNTTLRSRVLGKPLLPWFPSNLPPHTVLDCILDENWRTNGILHILDVLQWKGRDIAECETPFRFWWRDMRVAELPPVPPPSSTSGSKDSTAYHFPYPTTLLPIPYSTDTSFHSLLHSIIPSARSDRPVDVTVPDTSEPQDGMEVDNQRRQLVALKATIASDGLLLYVAEACYESGTSPLSSWIPMRNYDPDSMQTSQIPMDLFEKLVRKRAERKRTAHEDSDMM</sequence>
<evidence type="ECO:0000256" key="1">
    <source>
        <dbReference type="ARBA" id="ARBA00003975"/>
    </source>
</evidence>
<accession>A0ABR3FHG7</accession>
<feature type="compositionally biased region" description="Basic residues" evidence="10">
    <location>
        <begin position="117"/>
        <end position="127"/>
    </location>
</feature>
<evidence type="ECO:0000256" key="2">
    <source>
        <dbReference type="ARBA" id="ARBA00004123"/>
    </source>
</evidence>
<comment type="subcellular location">
    <subcellularLocation>
        <location evidence="3">Cytoplasm</location>
    </subcellularLocation>
    <subcellularLocation>
        <location evidence="2">Nucleus</location>
    </subcellularLocation>
</comment>
<evidence type="ECO:0000313" key="12">
    <source>
        <dbReference type="EMBL" id="KAL0574627.1"/>
    </source>
</evidence>
<evidence type="ECO:0000256" key="7">
    <source>
        <dbReference type="ARBA" id="ARBA00022490"/>
    </source>
</evidence>
<dbReference type="Proteomes" id="UP001465976">
    <property type="component" value="Unassembled WGS sequence"/>
</dbReference>
<comment type="function">
    <text evidence="1">Functions as an U snRNP-specific nuclear import adapter. Involved in the trimethylguanosine (m3G)-cap-dependent nuclear import of U snRNPs. Binds specifically to the terminal m3G-cap U snRNAs.</text>
</comment>
<dbReference type="InterPro" id="IPR017336">
    <property type="entry name" value="Snurportin-1"/>
</dbReference>
<evidence type="ECO:0000256" key="4">
    <source>
        <dbReference type="ARBA" id="ARBA00007540"/>
    </source>
</evidence>
<keyword evidence="9" id="KW-0539">Nucleus</keyword>
<comment type="similarity">
    <text evidence="4">Belongs to the snurportin family.</text>
</comment>
<evidence type="ECO:0000256" key="10">
    <source>
        <dbReference type="SAM" id="MobiDB-lite"/>
    </source>
</evidence>
<proteinExistence type="inferred from homology"/>
<organism evidence="12 13">
    <name type="scientific">Marasmius crinis-equi</name>
    <dbReference type="NCBI Taxonomy" id="585013"/>
    <lineage>
        <taxon>Eukaryota</taxon>
        <taxon>Fungi</taxon>
        <taxon>Dikarya</taxon>
        <taxon>Basidiomycota</taxon>
        <taxon>Agaricomycotina</taxon>
        <taxon>Agaricomycetes</taxon>
        <taxon>Agaricomycetidae</taxon>
        <taxon>Agaricales</taxon>
        <taxon>Marasmiineae</taxon>
        <taxon>Marasmiaceae</taxon>
        <taxon>Marasmius</taxon>
    </lineage>
</organism>
<evidence type="ECO:0000256" key="9">
    <source>
        <dbReference type="ARBA" id="ARBA00023242"/>
    </source>
</evidence>
<reference evidence="12 13" key="1">
    <citation type="submission" date="2024-02" db="EMBL/GenBank/DDBJ databases">
        <title>A draft genome for the cacao thread blight pathogen Marasmius crinis-equi.</title>
        <authorList>
            <person name="Cohen S.P."/>
            <person name="Baruah I.K."/>
            <person name="Amoako-Attah I."/>
            <person name="Bukari Y."/>
            <person name="Meinhardt L.W."/>
            <person name="Bailey B.A."/>
        </authorList>
    </citation>
    <scope>NUCLEOTIDE SEQUENCE [LARGE SCALE GENOMIC DNA]</scope>
    <source>
        <strain evidence="12 13">GH-76</strain>
    </source>
</reference>
<evidence type="ECO:0000259" key="11">
    <source>
        <dbReference type="Pfam" id="PF21974"/>
    </source>
</evidence>
<keyword evidence="7" id="KW-0963">Cytoplasm</keyword>
<keyword evidence="6" id="KW-0813">Transport</keyword>
<keyword evidence="8" id="KW-0694">RNA-binding</keyword>
<evidence type="ECO:0000313" key="13">
    <source>
        <dbReference type="Proteomes" id="UP001465976"/>
    </source>
</evidence>
<name>A0ABR3FHG7_9AGAR</name>
<dbReference type="PANTHER" id="PTHR13403">
    <property type="entry name" value="SNURPORTIN1 RNUT1 PROTEIN RNA, U TRANSPORTER 1"/>
    <property type="match status" value="1"/>
</dbReference>
<dbReference type="InterPro" id="IPR047857">
    <property type="entry name" value="Snurportin1_C"/>
</dbReference>
<protein>
    <recommendedName>
        <fullName evidence="5">Snurportin-1</fullName>
    </recommendedName>
</protein>
<gene>
    <name evidence="12" type="ORF">V5O48_007323</name>
</gene>
<dbReference type="EMBL" id="JBAHYK010000380">
    <property type="protein sequence ID" value="KAL0574627.1"/>
    <property type="molecule type" value="Genomic_DNA"/>
</dbReference>